<keyword evidence="2" id="KW-1185">Reference proteome</keyword>
<proteinExistence type="predicted"/>
<dbReference type="OrthoDB" id="2086462at2"/>
<reference evidence="1 2" key="1">
    <citation type="journal article" date="2014" name="Genome Announc.">
        <title>Draft Genome Sequence of Paenibacillus pini JCM 16418T, Isolated from the Rhizosphere of Pine Tree.</title>
        <authorList>
            <person name="Yuki M."/>
            <person name="Oshima K."/>
            <person name="Suda W."/>
            <person name="Oshida Y."/>
            <person name="Kitamura K."/>
            <person name="Iida Y."/>
            <person name="Hattori M."/>
            <person name="Ohkuma M."/>
        </authorList>
    </citation>
    <scope>NUCLEOTIDE SEQUENCE [LARGE SCALE GENOMIC DNA]</scope>
    <source>
        <strain evidence="1 2">JCM 16418</strain>
    </source>
</reference>
<dbReference type="AlphaFoldDB" id="W7YJ28"/>
<dbReference type="Proteomes" id="UP000019364">
    <property type="component" value="Unassembled WGS sequence"/>
</dbReference>
<evidence type="ECO:0008006" key="3">
    <source>
        <dbReference type="Google" id="ProtNLM"/>
    </source>
</evidence>
<protein>
    <recommendedName>
        <fullName evidence="3">DUF2726 domain-containing protein</fullName>
    </recommendedName>
</protein>
<gene>
    <name evidence="1" type="ORF">JCM16418_1598</name>
</gene>
<organism evidence="1 2">
    <name type="scientific">Paenibacillus pini JCM 16418</name>
    <dbReference type="NCBI Taxonomy" id="1236976"/>
    <lineage>
        <taxon>Bacteria</taxon>
        <taxon>Bacillati</taxon>
        <taxon>Bacillota</taxon>
        <taxon>Bacilli</taxon>
        <taxon>Bacillales</taxon>
        <taxon>Paenibacillaceae</taxon>
        <taxon>Paenibacillus</taxon>
    </lineage>
</organism>
<dbReference type="Gene3D" id="3.40.960.10">
    <property type="entry name" value="VSR Endonuclease"/>
    <property type="match status" value="1"/>
</dbReference>
<dbReference type="RefSeq" id="WP_036647201.1">
    <property type="nucleotide sequence ID" value="NZ_BAVZ01000004.1"/>
</dbReference>
<evidence type="ECO:0000313" key="2">
    <source>
        <dbReference type="Proteomes" id="UP000019364"/>
    </source>
</evidence>
<dbReference type="STRING" id="1236976.JCM16418_1598"/>
<comment type="caution">
    <text evidence="1">The sequence shown here is derived from an EMBL/GenBank/DDBJ whole genome shotgun (WGS) entry which is preliminary data.</text>
</comment>
<dbReference type="EMBL" id="BAVZ01000004">
    <property type="protein sequence ID" value="GAF07573.1"/>
    <property type="molecule type" value="Genomic_DNA"/>
</dbReference>
<accession>W7YJ28</accession>
<dbReference type="eggNOG" id="COG3440">
    <property type="taxonomic scope" value="Bacteria"/>
</dbReference>
<evidence type="ECO:0000313" key="1">
    <source>
        <dbReference type="EMBL" id="GAF07573.1"/>
    </source>
</evidence>
<name>W7YJ28_9BACL</name>
<sequence length="373" mass="43849">MNKLDKLKLEKVSNYSTDDRNTYKDVDAYIYALSDDNLRVIKRRNSLPARFFRSNPYTFDNIKLYLKNKTIGIELISTEAKNGMEPLEFKCIIHGLFNKSWNEIKNGQFCPQCGRNKGSEARKNLYVDVVSAFKAKNLKLISKEYVNNESDLSYICLKHQDRGIQKITWGNFISQKGCRFCSKENTVKKQTKSNTKFESELFLVHGNKYDMQSQYINSKVKVQVYCTDCLTLFSAKPNHLLNGHMGCSCKSTSLGEDRIRSYLNFKKIKYQQQFRFDDCKNKKPLPFDFAVFSEIDNLIFLIEFNGKQHYKNTGWSSNPLKSDEYYKKQIYNDSIKIDYCKRNNLKLIVIPYWDINKIDNILNNEIEKFDFMQ</sequence>